<dbReference type="Proteomes" id="UP001198182">
    <property type="component" value="Unassembled WGS sequence"/>
</dbReference>
<dbReference type="RefSeq" id="WP_072522482.1">
    <property type="nucleotide sequence ID" value="NZ_JAJEQR010000118.1"/>
</dbReference>
<feature type="coiled-coil region" evidence="1">
    <location>
        <begin position="34"/>
        <end position="65"/>
    </location>
</feature>
<evidence type="ECO:0000313" key="3">
    <source>
        <dbReference type="Proteomes" id="UP001198182"/>
    </source>
</evidence>
<proteinExistence type="predicted"/>
<organism evidence="2 3">
    <name type="scientific">Hominifimenecus microfluidus</name>
    <dbReference type="NCBI Taxonomy" id="2885348"/>
    <lineage>
        <taxon>Bacteria</taxon>
        <taxon>Bacillati</taxon>
        <taxon>Bacillota</taxon>
        <taxon>Clostridia</taxon>
        <taxon>Lachnospirales</taxon>
        <taxon>Lachnospiraceae</taxon>
        <taxon>Hominifimenecus</taxon>
    </lineage>
</organism>
<gene>
    <name evidence="2" type="ORF">LKD81_18165</name>
</gene>
<keyword evidence="3" id="KW-1185">Reference proteome</keyword>
<dbReference type="AlphaFoldDB" id="A0AAE3EE04"/>
<keyword evidence="1" id="KW-0175">Coiled coil</keyword>
<protein>
    <submittedName>
        <fullName evidence="2">Uncharacterized protein</fullName>
    </submittedName>
</protein>
<sequence length="142" mass="16868">MEKEYIQLPALKRDLDPDVVKALWAFIQLPEEYQARYQEQYELLNQRKEEADRQLQENIEKIDADAIHLYEETMRSMIRDIVQQSCNLACWVRYHKYDLEESLEEMIDQQPHAAKYIIAMNILMDDAEGSESPFEGNSFMTS</sequence>
<accession>A0AAE3EE04</accession>
<evidence type="ECO:0000313" key="2">
    <source>
        <dbReference type="EMBL" id="MCC2232872.1"/>
    </source>
</evidence>
<reference evidence="2" key="1">
    <citation type="submission" date="2021-10" db="EMBL/GenBank/DDBJ databases">
        <title>Anaerobic single-cell dispensing facilitates the cultivation of human gut bacteria.</title>
        <authorList>
            <person name="Afrizal A."/>
        </authorList>
    </citation>
    <scope>NUCLEOTIDE SEQUENCE</scope>
    <source>
        <strain evidence="2">CLA-AA-H215</strain>
    </source>
</reference>
<name>A0AAE3EE04_9FIRM</name>
<evidence type="ECO:0000256" key="1">
    <source>
        <dbReference type="SAM" id="Coils"/>
    </source>
</evidence>
<comment type="caution">
    <text evidence="2">The sequence shown here is derived from an EMBL/GenBank/DDBJ whole genome shotgun (WGS) entry which is preliminary data.</text>
</comment>
<dbReference type="EMBL" id="JAJEQR010000118">
    <property type="protein sequence ID" value="MCC2232872.1"/>
    <property type="molecule type" value="Genomic_DNA"/>
</dbReference>